<feature type="compositionally biased region" description="Low complexity" evidence="1">
    <location>
        <begin position="364"/>
        <end position="375"/>
    </location>
</feature>
<comment type="caution">
    <text evidence="4">The sequence shown here is derived from an EMBL/GenBank/DDBJ whole genome shotgun (WGS) entry which is preliminary data.</text>
</comment>
<accession>A0ABW3MTK3</accession>
<protein>
    <submittedName>
        <fullName evidence="4">DUF4349 domain-containing protein</fullName>
    </submittedName>
</protein>
<organism evidence="4 5">
    <name type="scientific">Terrabacter terrigena</name>
    <dbReference type="NCBI Taxonomy" id="574718"/>
    <lineage>
        <taxon>Bacteria</taxon>
        <taxon>Bacillati</taxon>
        <taxon>Actinomycetota</taxon>
        <taxon>Actinomycetes</taxon>
        <taxon>Micrococcales</taxon>
        <taxon>Intrasporangiaceae</taxon>
        <taxon>Terrabacter</taxon>
    </lineage>
</organism>
<name>A0ABW3MTK3_9MICO</name>
<dbReference type="EMBL" id="JBHTKH010000003">
    <property type="protein sequence ID" value="MFD1053958.1"/>
    <property type="molecule type" value="Genomic_DNA"/>
</dbReference>
<feature type="compositionally biased region" description="Low complexity" evidence="1">
    <location>
        <begin position="50"/>
        <end position="89"/>
    </location>
</feature>
<keyword evidence="2" id="KW-0812">Transmembrane</keyword>
<evidence type="ECO:0000259" key="3">
    <source>
        <dbReference type="Pfam" id="PF14257"/>
    </source>
</evidence>
<sequence length="391" mass="39295">MTASSNLPRLSSVPSARRRALAVVAAVVVVVALAFTLGSTALQRSASTVGPAAGFGSSSGSGTAESSRDGAAVGLGAPAVAPAPGSGTAKTPGDVATPGAGTLAGVVAAKIARTAWLGIKVGDLTGSAARARVIATGAGGQVTSENVVTSIDPTGSRRSADQRTESGAAVPDVGVDEARMVLSVPAKALDQVLTDLSKLGSVSYRSSQSEDVTDTYIDTKARIEPMRDGIDRVRALLARTTDLQQVITLESELTRRQADLDSLTQRLAQLDEMTTTSDVTLTLWTDATTPAATSDGGIAGGLRTAWDSLLGSVTVILTGLAALLPWLVLLVPLTLLALRIRRRRGAVAVQAPAAPEGKAPELVGAPARAGAEPGAAAGGSTPGAGRTDPDD</sequence>
<dbReference type="InterPro" id="IPR025645">
    <property type="entry name" value="DUF4349"/>
</dbReference>
<feature type="region of interest" description="Disordered" evidence="1">
    <location>
        <begin position="349"/>
        <end position="391"/>
    </location>
</feature>
<gene>
    <name evidence="4" type="ORF">ACFQ2V_06555</name>
</gene>
<evidence type="ECO:0000313" key="4">
    <source>
        <dbReference type="EMBL" id="MFD1053958.1"/>
    </source>
</evidence>
<evidence type="ECO:0000256" key="2">
    <source>
        <dbReference type="SAM" id="Phobius"/>
    </source>
</evidence>
<dbReference type="RefSeq" id="WP_386051842.1">
    <property type="nucleotide sequence ID" value="NZ_JBHTKH010000003.1"/>
</dbReference>
<feature type="region of interest" description="Disordered" evidence="1">
    <location>
        <begin position="48"/>
        <end position="94"/>
    </location>
</feature>
<feature type="transmembrane region" description="Helical" evidence="2">
    <location>
        <begin position="313"/>
        <end position="338"/>
    </location>
</feature>
<dbReference type="Pfam" id="PF14257">
    <property type="entry name" value="DUF4349"/>
    <property type="match status" value="1"/>
</dbReference>
<feature type="domain" description="DUF4349" evidence="3">
    <location>
        <begin position="110"/>
        <end position="336"/>
    </location>
</feature>
<dbReference type="Proteomes" id="UP001597046">
    <property type="component" value="Unassembled WGS sequence"/>
</dbReference>
<keyword evidence="2" id="KW-1133">Transmembrane helix</keyword>
<evidence type="ECO:0000256" key="1">
    <source>
        <dbReference type="SAM" id="MobiDB-lite"/>
    </source>
</evidence>
<reference evidence="5" key="1">
    <citation type="journal article" date="2019" name="Int. J. Syst. Evol. Microbiol.">
        <title>The Global Catalogue of Microorganisms (GCM) 10K type strain sequencing project: providing services to taxonomists for standard genome sequencing and annotation.</title>
        <authorList>
            <consortium name="The Broad Institute Genomics Platform"/>
            <consortium name="The Broad Institute Genome Sequencing Center for Infectious Disease"/>
            <person name="Wu L."/>
            <person name="Ma J."/>
        </authorList>
    </citation>
    <scope>NUCLEOTIDE SEQUENCE [LARGE SCALE GENOMIC DNA]</scope>
    <source>
        <strain evidence="5">CCUG 57508</strain>
    </source>
</reference>
<keyword evidence="5" id="KW-1185">Reference proteome</keyword>
<keyword evidence="2" id="KW-0472">Membrane</keyword>
<evidence type="ECO:0000313" key="5">
    <source>
        <dbReference type="Proteomes" id="UP001597046"/>
    </source>
</evidence>
<proteinExistence type="predicted"/>